<dbReference type="EMBL" id="JAQQWP010000009">
    <property type="protein sequence ID" value="KAK8100147.1"/>
    <property type="molecule type" value="Genomic_DNA"/>
</dbReference>
<protein>
    <recommendedName>
        <fullName evidence="4">Cupin 2 conserved barrel domain-containing protein</fullName>
    </recommendedName>
</protein>
<feature type="region of interest" description="Disordered" evidence="1">
    <location>
        <begin position="105"/>
        <end position="127"/>
    </location>
</feature>
<dbReference type="InterPro" id="IPR014710">
    <property type="entry name" value="RmlC-like_jellyroll"/>
</dbReference>
<evidence type="ECO:0008006" key="4">
    <source>
        <dbReference type="Google" id="ProtNLM"/>
    </source>
</evidence>
<keyword evidence="3" id="KW-1185">Reference proteome</keyword>
<dbReference type="InterPro" id="IPR011051">
    <property type="entry name" value="RmlC_Cupin_sf"/>
</dbReference>
<dbReference type="SUPFAM" id="SSF51182">
    <property type="entry name" value="RmlC-like cupins"/>
    <property type="match status" value="1"/>
</dbReference>
<evidence type="ECO:0000313" key="3">
    <source>
        <dbReference type="Proteomes" id="UP001392437"/>
    </source>
</evidence>
<reference evidence="2 3" key="1">
    <citation type="submission" date="2023-01" db="EMBL/GenBank/DDBJ databases">
        <title>Analysis of 21 Apiospora genomes using comparative genomics revels a genus with tremendous synthesis potential of carbohydrate active enzymes and secondary metabolites.</title>
        <authorList>
            <person name="Sorensen T."/>
        </authorList>
    </citation>
    <scope>NUCLEOTIDE SEQUENCE [LARGE SCALE GENOMIC DNA]</scope>
    <source>
        <strain evidence="2 3">CBS 117206</strain>
    </source>
</reference>
<evidence type="ECO:0000313" key="2">
    <source>
        <dbReference type="EMBL" id="KAK8100147.1"/>
    </source>
</evidence>
<organism evidence="2 3">
    <name type="scientific">Apiospora kogelbergensis</name>
    <dbReference type="NCBI Taxonomy" id="1337665"/>
    <lineage>
        <taxon>Eukaryota</taxon>
        <taxon>Fungi</taxon>
        <taxon>Dikarya</taxon>
        <taxon>Ascomycota</taxon>
        <taxon>Pezizomycotina</taxon>
        <taxon>Sordariomycetes</taxon>
        <taxon>Xylariomycetidae</taxon>
        <taxon>Amphisphaeriales</taxon>
        <taxon>Apiosporaceae</taxon>
        <taxon>Apiospora</taxon>
    </lineage>
</organism>
<dbReference type="AlphaFoldDB" id="A0AAW0QCH9"/>
<gene>
    <name evidence="2" type="ORF">PG999_010521</name>
</gene>
<dbReference type="Gene3D" id="2.60.120.10">
    <property type="entry name" value="Jelly Rolls"/>
    <property type="match status" value="1"/>
</dbReference>
<name>A0AAW0QCH9_9PEZI</name>
<proteinExistence type="predicted"/>
<sequence length="235" mass="26248">MSNQSPPSDRHLSFFDGAVVAKVLAHPTRAFAVEVTFQLDHPLLRALGSRRPPAHFHPYQNEYFEVLEGALGVELEGEGDLVLGPEAGELCIPRWRNHRIYQAATPAAAPPEGENGKDGRPSNNRVRVRVSGEENADVFRLDLMFFENWYAYEDAIVTGAEKLDIIQVMCMWDAGGSYLAVPWWVPCGKRLSQAAGVVVGRWVGGLLGYRPYQARWTSEWEAARTRMGTCISFSR</sequence>
<dbReference type="Proteomes" id="UP001392437">
    <property type="component" value="Unassembled WGS sequence"/>
</dbReference>
<comment type="caution">
    <text evidence="2">The sequence shown here is derived from an EMBL/GenBank/DDBJ whole genome shotgun (WGS) entry which is preliminary data.</text>
</comment>
<evidence type="ECO:0000256" key="1">
    <source>
        <dbReference type="SAM" id="MobiDB-lite"/>
    </source>
</evidence>
<accession>A0AAW0QCH9</accession>